<reference evidence="3" key="2">
    <citation type="submission" date="2015-01" db="EMBL/GenBank/DDBJ databases">
        <title>Evolutionary Origins and Diversification of the Mycorrhizal Mutualists.</title>
        <authorList>
            <consortium name="DOE Joint Genome Institute"/>
            <consortium name="Mycorrhizal Genomics Consortium"/>
            <person name="Kohler A."/>
            <person name="Kuo A."/>
            <person name="Nagy L.G."/>
            <person name="Floudas D."/>
            <person name="Copeland A."/>
            <person name="Barry K.W."/>
            <person name="Cichocki N."/>
            <person name="Veneault-Fourrey C."/>
            <person name="LaButti K."/>
            <person name="Lindquist E.A."/>
            <person name="Lipzen A."/>
            <person name="Lundell T."/>
            <person name="Morin E."/>
            <person name="Murat C."/>
            <person name="Riley R."/>
            <person name="Ohm R."/>
            <person name="Sun H."/>
            <person name="Tunlid A."/>
            <person name="Henrissat B."/>
            <person name="Grigoriev I.V."/>
            <person name="Hibbett D.S."/>
            <person name="Martin F."/>
        </authorList>
    </citation>
    <scope>NUCLEOTIDE SEQUENCE [LARGE SCALE GENOMIC DNA]</scope>
    <source>
        <strain evidence="3">441</strain>
    </source>
</reference>
<proteinExistence type="predicted"/>
<keyword evidence="3" id="KW-1185">Reference proteome</keyword>
<gene>
    <name evidence="2" type="ORF">PISMIDRAFT_16469</name>
</gene>
<dbReference type="EMBL" id="KN833888">
    <property type="protein sequence ID" value="KIK15499.1"/>
    <property type="molecule type" value="Genomic_DNA"/>
</dbReference>
<feature type="region of interest" description="Disordered" evidence="1">
    <location>
        <begin position="1"/>
        <end position="21"/>
    </location>
</feature>
<dbReference type="Proteomes" id="UP000054018">
    <property type="component" value="Unassembled WGS sequence"/>
</dbReference>
<accession>A0A0C9YNZ2</accession>
<sequence length="138" mass="15022">MEATQFGQPQDSSGAGGVGPAARRGWQRYNVDYKYKYIYDEKKAEDKMVQNGKCSGSSVADGSLAFGVIRLVIAEDIDPVRELGVRRPFKSVIASLWRCVDPASTNLPPPPPQWPASNGMLPTPDYACGVYHKAETAT</sequence>
<dbReference type="HOGENOM" id="CLU_1856085_0_0_1"/>
<reference evidence="2 3" key="1">
    <citation type="submission" date="2014-04" db="EMBL/GenBank/DDBJ databases">
        <authorList>
            <consortium name="DOE Joint Genome Institute"/>
            <person name="Kuo A."/>
            <person name="Kohler A."/>
            <person name="Costa M.D."/>
            <person name="Nagy L.G."/>
            <person name="Floudas D."/>
            <person name="Copeland A."/>
            <person name="Barry K.W."/>
            <person name="Cichocki N."/>
            <person name="Veneault-Fourrey C."/>
            <person name="LaButti K."/>
            <person name="Lindquist E.A."/>
            <person name="Lipzen A."/>
            <person name="Lundell T."/>
            <person name="Morin E."/>
            <person name="Murat C."/>
            <person name="Sun H."/>
            <person name="Tunlid A."/>
            <person name="Henrissat B."/>
            <person name="Grigoriev I.V."/>
            <person name="Hibbett D.S."/>
            <person name="Martin F."/>
            <person name="Nordberg H.P."/>
            <person name="Cantor M.N."/>
            <person name="Hua S.X."/>
        </authorList>
    </citation>
    <scope>NUCLEOTIDE SEQUENCE [LARGE SCALE GENOMIC DNA]</scope>
    <source>
        <strain evidence="2 3">441</strain>
    </source>
</reference>
<feature type="compositionally biased region" description="Polar residues" evidence="1">
    <location>
        <begin position="1"/>
        <end position="13"/>
    </location>
</feature>
<dbReference type="AlphaFoldDB" id="A0A0C9YNZ2"/>
<organism evidence="2 3">
    <name type="scientific">Pisolithus microcarpus 441</name>
    <dbReference type="NCBI Taxonomy" id="765257"/>
    <lineage>
        <taxon>Eukaryota</taxon>
        <taxon>Fungi</taxon>
        <taxon>Dikarya</taxon>
        <taxon>Basidiomycota</taxon>
        <taxon>Agaricomycotina</taxon>
        <taxon>Agaricomycetes</taxon>
        <taxon>Agaricomycetidae</taxon>
        <taxon>Boletales</taxon>
        <taxon>Sclerodermatineae</taxon>
        <taxon>Pisolithaceae</taxon>
        <taxon>Pisolithus</taxon>
    </lineage>
</organism>
<evidence type="ECO:0000313" key="2">
    <source>
        <dbReference type="EMBL" id="KIK15499.1"/>
    </source>
</evidence>
<evidence type="ECO:0000313" key="3">
    <source>
        <dbReference type="Proteomes" id="UP000054018"/>
    </source>
</evidence>
<protein>
    <submittedName>
        <fullName evidence="2">Uncharacterized protein</fullName>
    </submittedName>
</protein>
<evidence type="ECO:0000256" key="1">
    <source>
        <dbReference type="SAM" id="MobiDB-lite"/>
    </source>
</evidence>
<name>A0A0C9YNZ2_9AGAM</name>